<gene>
    <name evidence="1" type="ORF">UFOPK2310_00536</name>
    <name evidence="2" type="ORF">UFOPK2625_00492</name>
</gene>
<name>A0A6J6M9M1_9ZZZZ</name>
<accession>A0A6J6M9M1</accession>
<protein>
    <submittedName>
        <fullName evidence="1">Unannotated protein</fullName>
    </submittedName>
</protein>
<evidence type="ECO:0000313" key="2">
    <source>
        <dbReference type="EMBL" id="CAB4700524.1"/>
    </source>
</evidence>
<dbReference type="EMBL" id="CAEZWW010000048">
    <property type="protein sequence ID" value="CAB4669554.1"/>
    <property type="molecule type" value="Genomic_DNA"/>
</dbReference>
<dbReference type="AlphaFoldDB" id="A0A6J6M9M1"/>
<dbReference type="EMBL" id="CAEZXZ010000054">
    <property type="protein sequence ID" value="CAB4700524.1"/>
    <property type="molecule type" value="Genomic_DNA"/>
</dbReference>
<proteinExistence type="predicted"/>
<reference evidence="1" key="1">
    <citation type="submission" date="2020-05" db="EMBL/GenBank/DDBJ databases">
        <authorList>
            <person name="Chiriac C."/>
            <person name="Salcher M."/>
            <person name="Ghai R."/>
            <person name="Kavagutti S V."/>
        </authorList>
    </citation>
    <scope>NUCLEOTIDE SEQUENCE</scope>
</reference>
<evidence type="ECO:0000313" key="1">
    <source>
        <dbReference type="EMBL" id="CAB4669554.1"/>
    </source>
</evidence>
<sequence length="163" mass="16360">MKILGSNSRRVASCVISIAALGLVFAPGAAAAKADLIWYLGSPTRTVIDLGSTGSGVGDISISTGDLSRKPSGSAIGFYTTSQITVRAGLPGGQENRDVSLTINAPGGVIYAKSLIVATPGVPPSESQTFAITGGTGKYAGVSGESIHSGFTSAGSKIAFYFN</sequence>
<dbReference type="InterPro" id="IPR044859">
    <property type="entry name" value="Allene_oxi_cyc_Dirigent"/>
</dbReference>
<dbReference type="Gene3D" id="2.40.480.10">
    <property type="entry name" value="Allene oxide cyclase-like"/>
    <property type="match status" value="1"/>
</dbReference>
<organism evidence="1">
    <name type="scientific">freshwater metagenome</name>
    <dbReference type="NCBI Taxonomy" id="449393"/>
    <lineage>
        <taxon>unclassified sequences</taxon>
        <taxon>metagenomes</taxon>
        <taxon>ecological metagenomes</taxon>
    </lineage>
</organism>